<feature type="region of interest" description="Disordered" evidence="1">
    <location>
        <begin position="18"/>
        <end position="37"/>
    </location>
</feature>
<name>A0A975BRR6_9BACT</name>
<proteinExistence type="predicted"/>
<feature type="compositionally biased region" description="Basic residues" evidence="1">
    <location>
        <begin position="27"/>
        <end position="37"/>
    </location>
</feature>
<dbReference type="KEGG" id="dmm:dnm_060690"/>
<organism evidence="2 3">
    <name type="scientific">Desulfonema magnum</name>
    <dbReference type="NCBI Taxonomy" id="45655"/>
    <lineage>
        <taxon>Bacteria</taxon>
        <taxon>Pseudomonadati</taxon>
        <taxon>Thermodesulfobacteriota</taxon>
        <taxon>Desulfobacteria</taxon>
        <taxon>Desulfobacterales</taxon>
        <taxon>Desulfococcaceae</taxon>
        <taxon>Desulfonema</taxon>
    </lineage>
</organism>
<dbReference type="AlphaFoldDB" id="A0A975BRR6"/>
<gene>
    <name evidence="2" type="ORF">dnm_060690</name>
</gene>
<sequence length="37" mass="4171">MNRFLSFAVEANQNISTIGRRSTGKTDKKRKTVCSPK</sequence>
<accession>A0A975BRR6</accession>
<protein>
    <submittedName>
        <fullName evidence="2">Uncharacterized protein</fullName>
    </submittedName>
</protein>
<evidence type="ECO:0000313" key="2">
    <source>
        <dbReference type="EMBL" id="QTA90009.1"/>
    </source>
</evidence>
<dbReference type="Proteomes" id="UP000663722">
    <property type="component" value="Chromosome"/>
</dbReference>
<evidence type="ECO:0000256" key="1">
    <source>
        <dbReference type="SAM" id="MobiDB-lite"/>
    </source>
</evidence>
<reference evidence="2" key="1">
    <citation type="journal article" date="2021" name="Microb. Physiol.">
        <title>Proteogenomic Insights into the Physiology of Marine, Sulfate-Reducing, Filamentous Desulfonema limicola and Desulfonema magnum.</title>
        <authorList>
            <person name="Schnaars V."/>
            <person name="Wohlbrand L."/>
            <person name="Scheve S."/>
            <person name="Hinrichs C."/>
            <person name="Reinhardt R."/>
            <person name="Rabus R."/>
        </authorList>
    </citation>
    <scope>NUCLEOTIDE SEQUENCE</scope>
    <source>
        <strain evidence="2">4be13</strain>
    </source>
</reference>
<evidence type="ECO:0000313" key="3">
    <source>
        <dbReference type="Proteomes" id="UP000663722"/>
    </source>
</evidence>
<keyword evidence="3" id="KW-1185">Reference proteome</keyword>
<dbReference type="EMBL" id="CP061800">
    <property type="protein sequence ID" value="QTA90009.1"/>
    <property type="molecule type" value="Genomic_DNA"/>
</dbReference>